<evidence type="ECO:0000313" key="2">
    <source>
        <dbReference type="Proteomes" id="UP000615446"/>
    </source>
</evidence>
<sequence>MVDPYILHFASLLPSEVAINPVFKINNLVFMDDSNLVSSTKSGMEYMLSITEEFYTLNNTSANHQKYTLISNLLPLSTTSSLSLGFSSTLKVLMSLLKNKSLMNATPLPLLSGRLNFLPNKWFTCITRFLIPISPLMVDDWSLWSTLGFFKQDYITCTIASMVPTPFQFQHACYVNLPDITLPGHTSLFLCMSLRDFKDSLKVLWQRHLFYLSQLITPTGSHFVFWSAYRSMHLAQLSDKCERALPHKWYLDIRAATTIPDSNDQLLDQYNTTEIISSHSWADLSNFVTSYHHHLAISPDFFLSHSTVDCPSAEVFFPPRLSHLPAPVVLAPKDGAANKQLRNNCDLRTIWDWPSSFCAEVTAIFAALVVTPTDSTVSIYTDSQTAIDGLRLCASSSYTNSRLYYKTSNFELWASIERFIRGKQLTVLPVKFSFLFHDSDDYVIDWELTWFTLQFSPVYDASFTAQHASQHYTFKFKLFLDDLLLLEKLKITCPDLYIDLLTCCSCYDHKEDLMHLILYSKRRSATHQILQSYQNYLFSKLKEACELIKVDPTPSLTKLSSLSC</sequence>
<dbReference type="GO" id="GO:0003676">
    <property type="term" value="F:nucleic acid binding"/>
    <property type="evidence" value="ECO:0007669"/>
    <property type="project" value="InterPro"/>
</dbReference>
<name>A0A8H3MC31_9GLOM</name>
<reference evidence="1" key="1">
    <citation type="submission" date="2019-10" db="EMBL/GenBank/DDBJ databases">
        <title>Conservation and host-specific expression of non-tandemly repeated heterogenous ribosome RNA gene in arbuscular mycorrhizal fungi.</title>
        <authorList>
            <person name="Maeda T."/>
            <person name="Kobayashi Y."/>
            <person name="Nakagawa T."/>
            <person name="Ezawa T."/>
            <person name="Yamaguchi K."/>
            <person name="Bino T."/>
            <person name="Nishimoto Y."/>
            <person name="Shigenobu S."/>
            <person name="Kawaguchi M."/>
        </authorList>
    </citation>
    <scope>NUCLEOTIDE SEQUENCE</scope>
    <source>
        <strain evidence="1">HR1</strain>
    </source>
</reference>
<dbReference type="AlphaFoldDB" id="A0A8H3MC31"/>
<protein>
    <recommendedName>
        <fullName evidence="3">RNase H type-1 domain-containing protein</fullName>
    </recommendedName>
</protein>
<dbReference type="Proteomes" id="UP000615446">
    <property type="component" value="Unassembled WGS sequence"/>
</dbReference>
<proteinExistence type="predicted"/>
<accession>A0A8H3MC31</accession>
<organism evidence="1 2">
    <name type="scientific">Rhizophagus clarus</name>
    <dbReference type="NCBI Taxonomy" id="94130"/>
    <lineage>
        <taxon>Eukaryota</taxon>
        <taxon>Fungi</taxon>
        <taxon>Fungi incertae sedis</taxon>
        <taxon>Mucoromycota</taxon>
        <taxon>Glomeromycotina</taxon>
        <taxon>Glomeromycetes</taxon>
        <taxon>Glomerales</taxon>
        <taxon>Glomeraceae</taxon>
        <taxon>Rhizophagus</taxon>
    </lineage>
</organism>
<dbReference type="SUPFAM" id="SSF53098">
    <property type="entry name" value="Ribonuclease H-like"/>
    <property type="match status" value="1"/>
</dbReference>
<comment type="caution">
    <text evidence="1">The sequence shown here is derived from an EMBL/GenBank/DDBJ whole genome shotgun (WGS) entry which is preliminary data.</text>
</comment>
<dbReference type="EMBL" id="BLAL01000356">
    <property type="protein sequence ID" value="GET04454.1"/>
    <property type="molecule type" value="Genomic_DNA"/>
</dbReference>
<dbReference type="InterPro" id="IPR012337">
    <property type="entry name" value="RNaseH-like_sf"/>
</dbReference>
<evidence type="ECO:0008006" key="3">
    <source>
        <dbReference type="Google" id="ProtNLM"/>
    </source>
</evidence>
<evidence type="ECO:0000313" key="1">
    <source>
        <dbReference type="EMBL" id="GET04454.1"/>
    </source>
</evidence>
<gene>
    <name evidence="1" type="ORF">RCL2_003075700</name>
</gene>
<dbReference type="InterPro" id="IPR036397">
    <property type="entry name" value="RNaseH_sf"/>
</dbReference>
<dbReference type="Gene3D" id="3.30.420.10">
    <property type="entry name" value="Ribonuclease H-like superfamily/Ribonuclease H"/>
    <property type="match status" value="1"/>
</dbReference>